<protein>
    <submittedName>
        <fullName evidence="1">Uncharacterized protein</fullName>
    </submittedName>
</protein>
<reference evidence="1" key="1">
    <citation type="submission" date="2023-04" db="EMBL/GenBank/DDBJ databases">
        <title>A chromosome-level genome assembly of the parasitoid wasp Eretmocerus hayati.</title>
        <authorList>
            <person name="Zhong Y."/>
            <person name="Liu S."/>
            <person name="Liu Y."/>
        </authorList>
    </citation>
    <scope>NUCLEOTIDE SEQUENCE</scope>
    <source>
        <strain evidence="1">ZJU_SS_LIU_2023</strain>
    </source>
</reference>
<accession>A0ACC2PGM9</accession>
<name>A0ACC2PGM9_9HYME</name>
<organism evidence="1 2">
    <name type="scientific">Eretmocerus hayati</name>
    <dbReference type="NCBI Taxonomy" id="131215"/>
    <lineage>
        <taxon>Eukaryota</taxon>
        <taxon>Metazoa</taxon>
        <taxon>Ecdysozoa</taxon>
        <taxon>Arthropoda</taxon>
        <taxon>Hexapoda</taxon>
        <taxon>Insecta</taxon>
        <taxon>Pterygota</taxon>
        <taxon>Neoptera</taxon>
        <taxon>Endopterygota</taxon>
        <taxon>Hymenoptera</taxon>
        <taxon>Apocrita</taxon>
        <taxon>Proctotrupomorpha</taxon>
        <taxon>Chalcidoidea</taxon>
        <taxon>Aphelinidae</taxon>
        <taxon>Aphelininae</taxon>
        <taxon>Eretmocerus</taxon>
    </lineage>
</organism>
<evidence type="ECO:0000313" key="2">
    <source>
        <dbReference type="Proteomes" id="UP001239111"/>
    </source>
</evidence>
<keyword evidence="2" id="KW-1185">Reference proteome</keyword>
<comment type="caution">
    <text evidence="1">The sequence shown here is derived from an EMBL/GenBank/DDBJ whole genome shotgun (WGS) entry which is preliminary data.</text>
</comment>
<gene>
    <name evidence="1" type="ORF">QAD02_018420</name>
</gene>
<dbReference type="Proteomes" id="UP001239111">
    <property type="component" value="Chromosome 1"/>
</dbReference>
<evidence type="ECO:0000313" key="1">
    <source>
        <dbReference type="EMBL" id="KAJ8682628.1"/>
    </source>
</evidence>
<sequence length="287" mass="32026">MQEEPVTQSRKRESQNSYAETLSPKRLCDHAVISESVTHRNLIQPITDFTRTIDKNSSDEESTASFRFPANNLSQSSSSYPSGSLHYTPSQTLLSNRSPQSDVSSNTALPNANDEAQTVKLAEERRFDDAYDKAVNFFCEFPCDICTKLCYRSQTASINEPSKSHLPESILSKPTILVCKRCNTHLKSNKTTAPSKAFWNNLDPGPQPEVLKSLTNLEQRLLARIIPFVTVVKLQGRFGQYGFKGQAILFAQDIQEVTERLPAMLPRSPSTAGVIVVTEQLQNLDIV</sequence>
<dbReference type="EMBL" id="CM056741">
    <property type="protein sequence ID" value="KAJ8682628.1"/>
    <property type="molecule type" value="Genomic_DNA"/>
</dbReference>
<proteinExistence type="predicted"/>